<dbReference type="OrthoDB" id="3438962at2759"/>
<feature type="compositionally biased region" description="Basic and acidic residues" evidence="1">
    <location>
        <begin position="113"/>
        <end position="122"/>
    </location>
</feature>
<feature type="region of interest" description="Disordered" evidence="1">
    <location>
        <begin position="1"/>
        <end position="144"/>
    </location>
</feature>
<evidence type="ECO:0000313" key="2">
    <source>
        <dbReference type="EMBL" id="KAF3766899.1"/>
    </source>
</evidence>
<evidence type="ECO:0000256" key="1">
    <source>
        <dbReference type="SAM" id="MobiDB-lite"/>
    </source>
</evidence>
<dbReference type="GeneID" id="63836630"/>
<accession>A0A9P4Y4P3</accession>
<dbReference type="RefSeq" id="XP_040777860.1">
    <property type="nucleotide sequence ID" value="XM_040919501.1"/>
</dbReference>
<sequence>MTDQPSNIEPYIQAENPVTRDPLEQKAAAQPHRQAGSSSEGELGTVGGASQHGQEGVPTSRGYGVHGSGPVDAQEEAATSYSSSTRGARGEKQVLQNENVNADEQLATLAEGKVADAVDRKSGTQRAPGAGPAEEQDFASDLDR</sequence>
<reference evidence="2" key="1">
    <citation type="journal article" date="2020" name="Phytopathology">
        <title>Genome sequence of the chestnut blight fungus Cryphonectria parasitica EP155: A fundamental resource for an archetypical invasive plant pathogen.</title>
        <authorList>
            <person name="Crouch J.A."/>
            <person name="Dawe A."/>
            <person name="Aerts A."/>
            <person name="Barry K."/>
            <person name="Churchill A.C.L."/>
            <person name="Grimwood J."/>
            <person name="Hillman B."/>
            <person name="Milgroom M.G."/>
            <person name="Pangilinan J."/>
            <person name="Smith M."/>
            <person name="Salamov A."/>
            <person name="Schmutz J."/>
            <person name="Yadav J."/>
            <person name="Grigoriev I.V."/>
            <person name="Nuss D."/>
        </authorList>
    </citation>
    <scope>NUCLEOTIDE SEQUENCE</scope>
    <source>
        <strain evidence="2">EP155</strain>
    </source>
</reference>
<proteinExistence type="predicted"/>
<dbReference type="EMBL" id="MU032346">
    <property type="protein sequence ID" value="KAF3766899.1"/>
    <property type="molecule type" value="Genomic_DNA"/>
</dbReference>
<keyword evidence="3" id="KW-1185">Reference proteome</keyword>
<dbReference type="Proteomes" id="UP000803844">
    <property type="component" value="Unassembled WGS sequence"/>
</dbReference>
<protein>
    <submittedName>
        <fullName evidence="2">Uncharacterized protein</fullName>
    </submittedName>
</protein>
<comment type="caution">
    <text evidence="2">The sequence shown here is derived from an EMBL/GenBank/DDBJ whole genome shotgun (WGS) entry which is preliminary data.</text>
</comment>
<dbReference type="AlphaFoldDB" id="A0A9P4Y4P3"/>
<feature type="compositionally biased region" description="Polar residues" evidence="1">
    <location>
        <begin position="77"/>
        <end position="86"/>
    </location>
</feature>
<feature type="compositionally biased region" description="Acidic residues" evidence="1">
    <location>
        <begin position="134"/>
        <end position="144"/>
    </location>
</feature>
<evidence type="ECO:0000313" key="3">
    <source>
        <dbReference type="Proteomes" id="UP000803844"/>
    </source>
</evidence>
<gene>
    <name evidence="2" type="ORF">M406DRAFT_321400</name>
</gene>
<organism evidence="2 3">
    <name type="scientific">Cryphonectria parasitica (strain ATCC 38755 / EP155)</name>
    <dbReference type="NCBI Taxonomy" id="660469"/>
    <lineage>
        <taxon>Eukaryota</taxon>
        <taxon>Fungi</taxon>
        <taxon>Dikarya</taxon>
        <taxon>Ascomycota</taxon>
        <taxon>Pezizomycotina</taxon>
        <taxon>Sordariomycetes</taxon>
        <taxon>Sordariomycetidae</taxon>
        <taxon>Diaporthales</taxon>
        <taxon>Cryphonectriaceae</taxon>
        <taxon>Cryphonectria-Endothia species complex</taxon>
        <taxon>Cryphonectria</taxon>
    </lineage>
</organism>
<name>A0A9P4Y4P3_CRYP1</name>